<dbReference type="EMBL" id="ADBV01000861">
    <property type="protein sequence ID" value="EJW86122.1"/>
    <property type="molecule type" value="Genomic_DNA"/>
</dbReference>
<gene>
    <name evidence="2" type="ORF">WUBG_02968</name>
</gene>
<dbReference type="AlphaFoldDB" id="J9F9B4"/>
<keyword evidence="1" id="KW-0472">Membrane</keyword>
<keyword evidence="1" id="KW-0812">Transmembrane</keyword>
<keyword evidence="1" id="KW-1133">Transmembrane helix</keyword>
<sequence>MSLIETFLHYAEEMKNIHEIYFHSSCDSRKYVCARDQKPLILFSSLSLSIVLIIFDLAIRYDMVQLTSILLSSIQLSNTEDIAEENDFNLWESCHQAIEYCWEKT</sequence>
<evidence type="ECO:0000256" key="1">
    <source>
        <dbReference type="SAM" id="Phobius"/>
    </source>
</evidence>
<proteinExistence type="predicted"/>
<evidence type="ECO:0000313" key="3">
    <source>
        <dbReference type="Proteomes" id="UP000004810"/>
    </source>
</evidence>
<name>J9F9B4_WUCBA</name>
<reference evidence="3" key="1">
    <citation type="submission" date="2012-08" db="EMBL/GenBank/DDBJ databases">
        <title>The Genome Sequence of Wuchereria bancrofti.</title>
        <authorList>
            <person name="Nutman T.B."/>
            <person name="Fink D.L."/>
            <person name="Russ C."/>
            <person name="Young S."/>
            <person name="Zeng Q."/>
            <person name="Koehrsen M."/>
            <person name="Alvarado L."/>
            <person name="Berlin A."/>
            <person name="Chapman S.B."/>
            <person name="Chen Z."/>
            <person name="Freedman E."/>
            <person name="Gellesch M."/>
            <person name="Goldberg J."/>
            <person name="Griggs A."/>
            <person name="Gujja S."/>
            <person name="Heilman E.R."/>
            <person name="Heiman D."/>
            <person name="Hepburn T."/>
            <person name="Howarth C."/>
            <person name="Jen D."/>
            <person name="Larson L."/>
            <person name="Lewis B."/>
            <person name="Mehta T."/>
            <person name="Park D."/>
            <person name="Pearson M."/>
            <person name="Roberts A."/>
            <person name="Saif S."/>
            <person name="Shea T."/>
            <person name="Shenoy N."/>
            <person name="Sisk P."/>
            <person name="Stolte C."/>
            <person name="Sykes S."/>
            <person name="Walk T."/>
            <person name="White J."/>
            <person name="Yandava C."/>
            <person name="Haas B."/>
            <person name="Henn M.R."/>
            <person name="Nusbaum C."/>
            <person name="Birren B."/>
        </authorList>
    </citation>
    <scope>NUCLEOTIDE SEQUENCE [LARGE SCALE GENOMIC DNA]</scope>
    <source>
        <strain evidence="3">NA</strain>
    </source>
</reference>
<organism evidence="2 3">
    <name type="scientific">Wuchereria bancrofti</name>
    <dbReference type="NCBI Taxonomy" id="6293"/>
    <lineage>
        <taxon>Eukaryota</taxon>
        <taxon>Metazoa</taxon>
        <taxon>Ecdysozoa</taxon>
        <taxon>Nematoda</taxon>
        <taxon>Chromadorea</taxon>
        <taxon>Rhabditida</taxon>
        <taxon>Spirurina</taxon>
        <taxon>Spiruromorpha</taxon>
        <taxon>Filarioidea</taxon>
        <taxon>Onchocercidae</taxon>
        <taxon>Wuchereria</taxon>
    </lineage>
</organism>
<evidence type="ECO:0000313" key="2">
    <source>
        <dbReference type="EMBL" id="EJW86122.1"/>
    </source>
</evidence>
<protein>
    <submittedName>
        <fullName evidence="2">Uncharacterized protein</fullName>
    </submittedName>
</protein>
<accession>J9F9B4</accession>
<feature type="transmembrane region" description="Helical" evidence="1">
    <location>
        <begin position="40"/>
        <end position="59"/>
    </location>
</feature>
<comment type="caution">
    <text evidence="2">The sequence shown here is derived from an EMBL/GenBank/DDBJ whole genome shotgun (WGS) entry which is preliminary data.</text>
</comment>
<dbReference type="Proteomes" id="UP000004810">
    <property type="component" value="Unassembled WGS sequence"/>
</dbReference>